<dbReference type="PANTHER" id="PTHR48081">
    <property type="entry name" value="AB HYDROLASE SUPERFAMILY PROTEIN C4A8.06C"/>
    <property type="match status" value="1"/>
</dbReference>
<dbReference type="Gene3D" id="3.40.50.1820">
    <property type="entry name" value="alpha/beta hydrolase"/>
    <property type="match status" value="1"/>
</dbReference>
<dbReference type="PANTHER" id="PTHR48081:SF6">
    <property type="entry name" value="PEPTIDASE S9 PROLYL OLIGOPEPTIDASE CATALYTIC DOMAIN-CONTAINING PROTEIN"/>
    <property type="match status" value="1"/>
</dbReference>
<comment type="caution">
    <text evidence="4">The sequence shown here is derived from an EMBL/GenBank/DDBJ whole genome shotgun (WGS) entry which is preliminary data.</text>
</comment>
<keyword evidence="1 4" id="KW-0378">Hydrolase</keyword>
<keyword evidence="2" id="KW-0812">Transmembrane</keyword>
<dbReference type="GO" id="GO:0016787">
    <property type="term" value="F:hydrolase activity"/>
    <property type="evidence" value="ECO:0007669"/>
    <property type="project" value="UniProtKB-KW"/>
</dbReference>
<keyword evidence="2" id="KW-1133">Transmembrane helix</keyword>
<evidence type="ECO:0000313" key="4">
    <source>
        <dbReference type="EMBL" id="HIR70312.1"/>
    </source>
</evidence>
<evidence type="ECO:0000256" key="1">
    <source>
        <dbReference type="ARBA" id="ARBA00022801"/>
    </source>
</evidence>
<protein>
    <submittedName>
        <fullName evidence="4">Alpha/beta hydrolase</fullName>
    </submittedName>
</protein>
<dbReference type="SUPFAM" id="SSF53474">
    <property type="entry name" value="alpha/beta-Hydrolases"/>
    <property type="match status" value="1"/>
</dbReference>
<keyword evidence="2" id="KW-0472">Membrane</keyword>
<dbReference type="EMBL" id="DVHM01000053">
    <property type="protein sequence ID" value="HIR70312.1"/>
    <property type="molecule type" value="Genomic_DNA"/>
</dbReference>
<dbReference type="Proteomes" id="UP000823912">
    <property type="component" value="Unassembled WGS sequence"/>
</dbReference>
<dbReference type="AlphaFoldDB" id="A0A9D1E8H3"/>
<evidence type="ECO:0000259" key="3">
    <source>
        <dbReference type="Pfam" id="PF20434"/>
    </source>
</evidence>
<gene>
    <name evidence="4" type="ORF">IAA55_03430</name>
</gene>
<feature type="domain" description="BD-FAE-like" evidence="3">
    <location>
        <begin position="85"/>
        <end position="279"/>
    </location>
</feature>
<dbReference type="InterPro" id="IPR050300">
    <property type="entry name" value="GDXG_lipolytic_enzyme"/>
</dbReference>
<feature type="transmembrane region" description="Helical" evidence="2">
    <location>
        <begin position="12"/>
        <end position="31"/>
    </location>
</feature>
<evidence type="ECO:0000256" key="2">
    <source>
        <dbReference type="SAM" id="Phobius"/>
    </source>
</evidence>
<proteinExistence type="predicted"/>
<dbReference type="InterPro" id="IPR049492">
    <property type="entry name" value="BD-FAE-like_dom"/>
</dbReference>
<accession>A0A9D1E8H3</accession>
<name>A0A9D1E8H3_9FIRM</name>
<reference evidence="4" key="2">
    <citation type="journal article" date="2021" name="PeerJ">
        <title>Extensive microbial diversity within the chicken gut microbiome revealed by metagenomics and culture.</title>
        <authorList>
            <person name="Gilroy R."/>
            <person name="Ravi A."/>
            <person name="Getino M."/>
            <person name="Pursley I."/>
            <person name="Horton D.L."/>
            <person name="Alikhan N.F."/>
            <person name="Baker D."/>
            <person name="Gharbi K."/>
            <person name="Hall N."/>
            <person name="Watson M."/>
            <person name="Adriaenssens E.M."/>
            <person name="Foster-Nyarko E."/>
            <person name="Jarju S."/>
            <person name="Secka A."/>
            <person name="Antonio M."/>
            <person name="Oren A."/>
            <person name="Chaudhuri R.R."/>
            <person name="La Ragione R."/>
            <person name="Hildebrand F."/>
            <person name="Pallen M.J."/>
        </authorList>
    </citation>
    <scope>NUCLEOTIDE SEQUENCE</scope>
    <source>
        <strain evidence="4">ChiSjej5B23-6657</strain>
    </source>
</reference>
<dbReference type="InterPro" id="IPR029058">
    <property type="entry name" value="AB_hydrolase_fold"/>
</dbReference>
<organism evidence="4 5">
    <name type="scientific">Candidatus Pullilachnospira gallistercoris</name>
    <dbReference type="NCBI Taxonomy" id="2840911"/>
    <lineage>
        <taxon>Bacteria</taxon>
        <taxon>Bacillati</taxon>
        <taxon>Bacillota</taxon>
        <taxon>Clostridia</taxon>
        <taxon>Lachnospirales</taxon>
        <taxon>Lachnospiraceae</taxon>
        <taxon>Lachnospiraceae incertae sedis</taxon>
        <taxon>Candidatus Pullilachnospira</taxon>
    </lineage>
</organism>
<dbReference type="Pfam" id="PF20434">
    <property type="entry name" value="BD-FAE"/>
    <property type="match status" value="1"/>
</dbReference>
<sequence>MLPGETIGEILLNIVKIYLILSFLLTCYSVIRMYVIRHRATAVKYGKERIQQLIEQGRFRQLPLYTMDEISQKKSLGEVRLSIFPNDTGERRKYVIVCPGGGYAHCVTGQEGYPIAAKLNEMGYTAFVLEYRTGFHCGGYAPMQDLARAVKSIEEHHEELNVDPEDYAICGFSAGGNLAGVFGGKEHGYAKYGVRKPGALILGYPWTNVNHWLDHPYWNIWKGLIGIWLSERGLLFMFGPYASRKTRSSLCVQNYITPDYPPTYMMAGSNDLLVPASHHAAVLKQALKREGVRHVYEQFWGLPHGIGLAVNTRAEGWLEYAVAFWEESVTPSDDTSPSSH</sequence>
<reference evidence="4" key="1">
    <citation type="submission" date="2020-10" db="EMBL/GenBank/DDBJ databases">
        <authorList>
            <person name="Gilroy R."/>
        </authorList>
    </citation>
    <scope>NUCLEOTIDE SEQUENCE</scope>
    <source>
        <strain evidence="4">ChiSjej5B23-6657</strain>
    </source>
</reference>
<evidence type="ECO:0000313" key="5">
    <source>
        <dbReference type="Proteomes" id="UP000823912"/>
    </source>
</evidence>